<evidence type="ECO:0000313" key="3">
    <source>
        <dbReference type="Proteomes" id="UP000179627"/>
    </source>
</evidence>
<dbReference type="SUPFAM" id="SSF50370">
    <property type="entry name" value="Ricin B-like lectins"/>
    <property type="match status" value="1"/>
</dbReference>
<feature type="compositionally biased region" description="Basic and acidic residues" evidence="1">
    <location>
        <begin position="71"/>
        <end position="88"/>
    </location>
</feature>
<sequence>MGNNVVDGIYRISIDGEQLLTNTGNGPTVLLPENGRGQEWEIQNTGNGTYTIRNAASPEFLGFEGEPDTFEPVRPRPEPREWRIEEGPRPGTFNIAVVENNQLTLGLHPALIYPPLIALSPIFREDRGWNLQPVN</sequence>
<dbReference type="Gene3D" id="2.80.10.50">
    <property type="match status" value="1"/>
</dbReference>
<evidence type="ECO:0008006" key="4">
    <source>
        <dbReference type="Google" id="ProtNLM"/>
    </source>
</evidence>
<proteinExistence type="predicted"/>
<protein>
    <recommendedName>
        <fullName evidence="4">Ricin B lectin domain-containing protein</fullName>
    </recommendedName>
</protein>
<evidence type="ECO:0000256" key="1">
    <source>
        <dbReference type="SAM" id="MobiDB-lite"/>
    </source>
</evidence>
<dbReference type="AlphaFoldDB" id="A0A1S1QDT5"/>
<feature type="region of interest" description="Disordered" evidence="1">
    <location>
        <begin position="62"/>
        <end position="88"/>
    </location>
</feature>
<accession>A0A1S1QDT5</accession>
<name>A0A1S1QDT5_9ACTN</name>
<comment type="caution">
    <text evidence="2">The sequence shown here is derived from an EMBL/GenBank/DDBJ whole genome shotgun (WGS) entry which is preliminary data.</text>
</comment>
<keyword evidence="3" id="KW-1185">Reference proteome</keyword>
<evidence type="ECO:0000313" key="2">
    <source>
        <dbReference type="EMBL" id="OHV32130.1"/>
    </source>
</evidence>
<dbReference type="InterPro" id="IPR035992">
    <property type="entry name" value="Ricin_B-like_lectins"/>
</dbReference>
<organism evidence="2 3">
    <name type="scientific">Parafrankia colletiae</name>
    <dbReference type="NCBI Taxonomy" id="573497"/>
    <lineage>
        <taxon>Bacteria</taxon>
        <taxon>Bacillati</taxon>
        <taxon>Actinomycetota</taxon>
        <taxon>Actinomycetes</taxon>
        <taxon>Frankiales</taxon>
        <taxon>Frankiaceae</taxon>
        <taxon>Parafrankia</taxon>
    </lineage>
</organism>
<reference evidence="3" key="1">
    <citation type="submission" date="2016-07" db="EMBL/GenBank/DDBJ databases">
        <title>Sequence Frankia sp. strain CcI1.17.</title>
        <authorList>
            <person name="Ghodhbane-Gtari F."/>
            <person name="Swanson E."/>
            <person name="Gueddou A."/>
            <person name="Morris K."/>
            <person name="Hezbri K."/>
            <person name="Ktari A."/>
            <person name="Nouioui I."/>
            <person name="Abebe-Akele F."/>
            <person name="Simpson S."/>
            <person name="Thomas K."/>
            <person name="Gtari M."/>
            <person name="Tisa L.S."/>
            <person name="Hurst S."/>
        </authorList>
    </citation>
    <scope>NUCLEOTIDE SEQUENCE [LARGE SCALE GENOMIC DNA]</scope>
    <source>
        <strain evidence="3">Cc1.17</strain>
    </source>
</reference>
<dbReference type="OrthoDB" id="3213308at2"/>
<dbReference type="EMBL" id="MBLM01000140">
    <property type="protein sequence ID" value="OHV32130.1"/>
    <property type="molecule type" value="Genomic_DNA"/>
</dbReference>
<dbReference type="Proteomes" id="UP000179627">
    <property type="component" value="Unassembled WGS sequence"/>
</dbReference>
<gene>
    <name evidence="2" type="ORF">CC117_25275</name>
</gene>